<organism evidence="2 3">
    <name type="scientific">Aspergillus chevalieri</name>
    <name type="common">Eurotium chevalieri</name>
    <dbReference type="NCBI Taxonomy" id="182096"/>
    <lineage>
        <taxon>Eukaryota</taxon>
        <taxon>Fungi</taxon>
        <taxon>Dikarya</taxon>
        <taxon>Ascomycota</taxon>
        <taxon>Pezizomycotina</taxon>
        <taxon>Eurotiomycetes</taxon>
        <taxon>Eurotiomycetidae</taxon>
        <taxon>Eurotiales</taxon>
        <taxon>Aspergillaceae</taxon>
        <taxon>Aspergillus</taxon>
        <taxon>Aspergillus subgen. Aspergillus</taxon>
    </lineage>
</organism>
<dbReference type="RefSeq" id="XP_043134293.1">
    <property type="nucleotide sequence ID" value="XM_043275289.1"/>
</dbReference>
<evidence type="ECO:0000313" key="2">
    <source>
        <dbReference type="EMBL" id="BCR85771.1"/>
    </source>
</evidence>
<dbReference type="EMBL" id="AP024417">
    <property type="protein sequence ID" value="BCR85771.1"/>
    <property type="molecule type" value="Genomic_DNA"/>
</dbReference>
<reference evidence="2" key="1">
    <citation type="submission" date="2021-01" db="EMBL/GenBank/DDBJ databases">
        <authorList>
            <consortium name="Aspergillus chevalieri M1 genome sequencing consortium"/>
            <person name="Kazuki M."/>
            <person name="Futagami T."/>
        </authorList>
    </citation>
    <scope>NUCLEOTIDE SEQUENCE</scope>
    <source>
        <strain evidence="2">M1</strain>
    </source>
</reference>
<dbReference type="SMART" id="SM00672">
    <property type="entry name" value="CAP10"/>
    <property type="match status" value="1"/>
</dbReference>
<dbReference type="AlphaFoldDB" id="A0A7R7VJD1"/>
<dbReference type="KEGG" id="ache:ACHE_21229S"/>
<name>A0A7R7VJD1_ASPCH</name>
<proteinExistence type="predicted"/>
<evidence type="ECO:0000259" key="1">
    <source>
        <dbReference type="SMART" id="SM00672"/>
    </source>
</evidence>
<dbReference type="Proteomes" id="UP000637239">
    <property type="component" value="Chromosome 2"/>
</dbReference>
<sequence>MPNTVKSQLAKFVPYSATQGPDLPWHQPENPLPSEILAQQLTRLKSYAQARFGSFRAKALVAGLLIFLLVELMKVSAASSFDSDLYCGHPLSRITSEAQRSFDAVKSRQSRSLPEAVAEYKRRYGMPPPPHFDKWYEFAVARETVLVDESDTIYHDLLPFWALQPRTIRSRTREDLGYDNGLVGILIRHGQFENLHGGGQGGFQSMAIQTMIAPFAHLLPDMDLAFNVHDEPRVVVPHDSLARMVILGQKAQSRLLSNEKGLVNRFSPPPGELNEDIVDNPRTRYHDIEMQETWLFGRLSCPLDSPARQLNGGAPDNPDILGDASLGLVTNHTAFSDICQTPSLQYRLGFFDKPNACKLSPDLTPVFSMSKLSSFQDVLYPSPWYYTDQVYFDKDEGVDWNHQIPQLYWRGSTTGGFSDKGTWRQHLRQYLVDALTHFHPNTTQPLLSQERPGSNNCGSAWEKSWNLNETHAEFDEMFNIKFTEIKQCSKADCDEEDDYFDTARRSKQSEAWKYRYLLDMDGNAYSGRFYAFLQSYAVTMKLAFFREWHANILFPWVHYVPLSLKTIGYAEILRFFEHDPKGQTAAKRIADSGRNWAHNALRHEDMEVYMFRLLLEYGRLVDDNRESLGYHG</sequence>
<protein>
    <submittedName>
        <fullName evidence="2">Capsule-associated protein CAP1</fullName>
    </submittedName>
</protein>
<dbReference type="GeneID" id="66980130"/>
<dbReference type="Pfam" id="PF05686">
    <property type="entry name" value="Glyco_transf_90"/>
    <property type="match status" value="1"/>
</dbReference>
<dbReference type="InterPro" id="IPR051091">
    <property type="entry name" value="O-Glucosyltr/Glycosyltrsf_90"/>
</dbReference>
<feature type="domain" description="Glycosyl transferase CAP10" evidence="1">
    <location>
        <begin position="340"/>
        <end position="624"/>
    </location>
</feature>
<gene>
    <name evidence="2" type="primary">CAP10_3</name>
    <name evidence="2" type="ORF">ACHE_21229S</name>
</gene>
<dbReference type="PANTHER" id="PTHR12203:SF104">
    <property type="entry name" value="PROTEIN CAP1, PUTATIVE (AFU_ORTHOLOGUE AFUA_1G05595)-RELATED"/>
    <property type="match status" value="1"/>
</dbReference>
<reference evidence="2" key="2">
    <citation type="submission" date="2021-02" db="EMBL/GenBank/DDBJ databases">
        <title>Aspergillus chevalieri M1 genome sequence.</title>
        <authorList>
            <person name="Kadooka C."/>
            <person name="Mori K."/>
            <person name="Futagami T."/>
        </authorList>
    </citation>
    <scope>NUCLEOTIDE SEQUENCE</scope>
    <source>
        <strain evidence="2">M1</strain>
    </source>
</reference>
<evidence type="ECO:0000313" key="3">
    <source>
        <dbReference type="Proteomes" id="UP000637239"/>
    </source>
</evidence>
<keyword evidence="3" id="KW-1185">Reference proteome</keyword>
<dbReference type="PANTHER" id="PTHR12203">
    <property type="entry name" value="KDEL LYS-ASP-GLU-LEU CONTAINING - RELATED"/>
    <property type="match status" value="1"/>
</dbReference>
<dbReference type="InterPro" id="IPR006598">
    <property type="entry name" value="CAP10"/>
</dbReference>
<accession>A0A7R7VJD1</accession>